<dbReference type="SMART" id="SM00355">
    <property type="entry name" value="ZnF_C2H2"/>
    <property type="match status" value="18"/>
</dbReference>
<evidence type="ECO:0000313" key="8">
    <source>
        <dbReference type="Proteomes" id="UP001152888"/>
    </source>
</evidence>
<gene>
    <name evidence="7" type="ORF">ACAOBT_LOCUS29426</name>
</gene>
<evidence type="ECO:0000256" key="3">
    <source>
        <dbReference type="ARBA" id="ARBA00022771"/>
    </source>
</evidence>
<dbReference type="SUPFAM" id="SSF57667">
    <property type="entry name" value="beta-beta-alpha zinc fingers"/>
    <property type="match status" value="3"/>
</dbReference>
<dbReference type="InterPro" id="IPR013087">
    <property type="entry name" value="Znf_C2H2_type"/>
</dbReference>
<comment type="caution">
    <text evidence="7">The sequence shown here is derived from an EMBL/GenBank/DDBJ whole genome shotgun (WGS) entry which is preliminary data.</text>
</comment>
<dbReference type="GO" id="GO:0005634">
    <property type="term" value="C:nucleus"/>
    <property type="evidence" value="ECO:0007669"/>
    <property type="project" value="TreeGrafter"/>
</dbReference>
<keyword evidence="2" id="KW-0677">Repeat</keyword>
<dbReference type="AlphaFoldDB" id="A0A9P0M8J5"/>
<dbReference type="GO" id="GO:0045944">
    <property type="term" value="P:positive regulation of transcription by RNA polymerase II"/>
    <property type="evidence" value="ECO:0007669"/>
    <property type="project" value="TreeGrafter"/>
</dbReference>
<evidence type="ECO:0000256" key="2">
    <source>
        <dbReference type="ARBA" id="ARBA00022737"/>
    </source>
</evidence>
<sequence>MYAEGVKIKQEIDLHNIKYESENISHELLIKIENHSGSFTNPNADTLLNSAEKQKKSGRNANRNASESSYNLHTCVHCNMTFESKRNLDNHIVEKHCHKIHQCTNCKFKTTYKCSLERHMLKHTGNYKLIKCEYCDETFKTNQVLNSHIIQKHPEHISSLSQKVYECKYCTYKTIGKYQLARHMLQHKESSVDDTLNMCSHCRSAFVNKETLDAHILKKHPKFAITISSEIFKCPHCKFQTTMKLDLNKHMLQHPTKKVGRNMLTTCCHCNATFKDLQNLSEHIIKKHPEFISTVYHKIHCCTSCEFKTTKKNRLTRHMSTHSSQVSDKNNEVPVRKKICPTCVHCNTTFKIMKSLNNHILRKHPDHSESVSSTSQILHCMHCSYQTLWKKVLIEHILTHSKLQSCSYCIESFKSKGDLNSHISEKHARKIHHCTYCDFTSSYGTCLKKHMMKHTGNYKLVKCKYCEETFKKTETLNSHIIKNHPEFVDSISHKIYECPSCVYKTVSKYLMSRHKLQHPESGNDSLIFCPHCNGSFTEKDDLDEHISKQHSELVGSVTNKLYGCKHCTFKTVSKRHLVSHMLEHPESDSLLKCPHCNVVFTNKKFLDGHTLKKHPQFIETPIYTCPHCTFLTTRKGVLAKHARKHFNK</sequence>
<evidence type="ECO:0000313" key="7">
    <source>
        <dbReference type="EMBL" id="CAH2007013.1"/>
    </source>
</evidence>
<keyword evidence="3 5" id="KW-0863">Zinc-finger</keyword>
<dbReference type="PROSITE" id="PS50157">
    <property type="entry name" value="ZINC_FINGER_C2H2_2"/>
    <property type="match status" value="3"/>
</dbReference>
<proteinExistence type="predicted"/>
<accession>A0A9P0M8J5</accession>
<keyword evidence="4" id="KW-0862">Zinc</keyword>
<keyword evidence="1" id="KW-0479">Metal-binding</keyword>
<feature type="domain" description="C2H2-type" evidence="6">
    <location>
        <begin position="300"/>
        <end position="327"/>
    </location>
</feature>
<dbReference type="Pfam" id="PF00096">
    <property type="entry name" value="zf-C2H2"/>
    <property type="match status" value="1"/>
</dbReference>
<dbReference type="Proteomes" id="UP001152888">
    <property type="component" value="Unassembled WGS sequence"/>
</dbReference>
<evidence type="ECO:0000259" key="6">
    <source>
        <dbReference type="PROSITE" id="PS50157"/>
    </source>
</evidence>
<dbReference type="Gene3D" id="3.30.160.60">
    <property type="entry name" value="Classic Zinc Finger"/>
    <property type="match status" value="8"/>
</dbReference>
<feature type="domain" description="C2H2-type" evidence="6">
    <location>
        <begin position="101"/>
        <end position="128"/>
    </location>
</feature>
<feature type="domain" description="C2H2-type" evidence="6">
    <location>
        <begin position="623"/>
        <end position="648"/>
    </location>
</feature>
<name>A0A9P0M8J5_ACAOB</name>
<organism evidence="7 8">
    <name type="scientific">Acanthoscelides obtectus</name>
    <name type="common">Bean weevil</name>
    <name type="synonym">Bruchus obtectus</name>
    <dbReference type="NCBI Taxonomy" id="200917"/>
    <lineage>
        <taxon>Eukaryota</taxon>
        <taxon>Metazoa</taxon>
        <taxon>Ecdysozoa</taxon>
        <taxon>Arthropoda</taxon>
        <taxon>Hexapoda</taxon>
        <taxon>Insecta</taxon>
        <taxon>Pterygota</taxon>
        <taxon>Neoptera</taxon>
        <taxon>Endopterygota</taxon>
        <taxon>Coleoptera</taxon>
        <taxon>Polyphaga</taxon>
        <taxon>Cucujiformia</taxon>
        <taxon>Chrysomeloidea</taxon>
        <taxon>Chrysomelidae</taxon>
        <taxon>Bruchinae</taxon>
        <taxon>Bruchini</taxon>
        <taxon>Acanthoscelides</taxon>
    </lineage>
</organism>
<dbReference type="GO" id="GO:0008270">
    <property type="term" value="F:zinc ion binding"/>
    <property type="evidence" value="ECO:0007669"/>
    <property type="project" value="UniProtKB-KW"/>
</dbReference>
<evidence type="ECO:0000256" key="5">
    <source>
        <dbReference type="PROSITE-ProRule" id="PRU00042"/>
    </source>
</evidence>
<keyword evidence="8" id="KW-1185">Reference proteome</keyword>
<reference evidence="7" key="1">
    <citation type="submission" date="2022-03" db="EMBL/GenBank/DDBJ databases">
        <authorList>
            <person name="Sayadi A."/>
        </authorList>
    </citation>
    <scope>NUCLEOTIDE SEQUENCE</scope>
</reference>
<evidence type="ECO:0000256" key="4">
    <source>
        <dbReference type="ARBA" id="ARBA00022833"/>
    </source>
</evidence>
<protein>
    <recommendedName>
        <fullName evidence="6">C2H2-type domain-containing protein</fullName>
    </recommendedName>
</protein>
<dbReference type="PROSITE" id="PS00028">
    <property type="entry name" value="ZINC_FINGER_C2H2_1"/>
    <property type="match status" value="9"/>
</dbReference>
<dbReference type="InterPro" id="IPR050688">
    <property type="entry name" value="Zinc_finger/UBP_domain"/>
</dbReference>
<dbReference type="InterPro" id="IPR036236">
    <property type="entry name" value="Znf_C2H2_sf"/>
</dbReference>
<dbReference type="EMBL" id="CAKOFQ010007726">
    <property type="protein sequence ID" value="CAH2007013.1"/>
    <property type="molecule type" value="Genomic_DNA"/>
</dbReference>
<dbReference type="PANTHER" id="PTHR24403:SF67">
    <property type="entry name" value="FI01116P-RELATED"/>
    <property type="match status" value="1"/>
</dbReference>
<dbReference type="OrthoDB" id="3561125at2759"/>
<dbReference type="PANTHER" id="PTHR24403">
    <property type="entry name" value="ZINC FINGER PROTEIN"/>
    <property type="match status" value="1"/>
</dbReference>
<evidence type="ECO:0000256" key="1">
    <source>
        <dbReference type="ARBA" id="ARBA00022723"/>
    </source>
</evidence>